<dbReference type="InterPro" id="IPR048950">
    <property type="entry name" value="Ppx_GppA_C"/>
</dbReference>
<gene>
    <name evidence="5" type="ordered locus">PCC7424_1160</name>
</gene>
<dbReference type="HOGENOM" id="CLU_025908_4_2_3"/>
<dbReference type="PANTHER" id="PTHR30005">
    <property type="entry name" value="EXOPOLYPHOSPHATASE"/>
    <property type="match status" value="1"/>
</dbReference>
<dbReference type="SUPFAM" id="SSF109604">
    <property type="entry name" value="HD-domain/PDEase-like"/>
    <property type="match status" value="1"/>
</dbReference>
<dbReference type="PANTHER" id="PTHR30005:SF0">
    <property type="entry name" value="RETROGRADE REGULATION PROTEIN 2"/>
    <property type="match status" value="1"/>
</dbReference>
<dbReference type="CDD" id="cd24006">
    <property type="entry name" value="ASKHA_NBD_PPX_GppA"/>
    <property type="match status" value="1"/>
</dbReference>
<keyword evidence="2" id="KW-0378">Hydrolase</keyword>
<dbReference type="InterPro" id="IPR043129">
    <property type="entry name" value="ATPase_NBD"/>
</dbReference>
<dbReference type="Pfam" id="PF02541">
    <property type="entry name" value="Ppx-GppA"/>
    <property type="match status" value="1"/>
</dbReference>
<dbReference type="EMBL" id="CP001291">
    <property type="protein sequence ID" value="ACK69611.1"/>
    <property type="molecule type" value="Genomic_DNA"/>
</dbReference>
<dbReference type="Gene3D" id="3.30.420.150">
    <property type="entry name" value="Exopolyphosphatase. Domain 2"/>
    <property type="match status" value="1"/>
</dbReference>
<evidence type="ECO:0000256" key="2">
    <source>
        <dbReference type="ARBA" id="ARBA00022801"/>
    </source>
</evidence>
<sequence>MVNSYHQTIPNRTKSTMITQSAPCTLAAIDIGTNSIHMVVVHIDPVIPAFTIIAREKDTVRLGDREPKTGELTREAILRSIATLKRCKEFAHSLEADHIVAVATSATREAPNGENFLQLIEQEVGIGVDLISGYEEARRIYLGVLSGMDFQSQPHIIIDIGGGSTEIILADSEDARFLSSTKVGAVRLTQDFVKSDPITETDFASLRAYVQGMLERPIDELRTYLQPGEEPRIVGTSGTIETLVTILALEKLGTVPSPLNGYQITRKEIKDMVKRFASMTYEQRLTIAGMSDKRAEIILAGSVVLLEAMTMLKAETITLCERALREGMIVDWMLTHGYIADRLRYQSEVRQRSVFKLAHKYNVNLDHAQRVAGFALSLFDQIQGYLHTWGTQEKELLWAASILHNSGLYISHSAHHKHSYYLIRHGELLGYTEIELELIANIARYHRKSKPKKKHIPYSQLPDNQRKMIKQLSSILRIAVALDRRQIGAIERLESKYDPEYKKLHLHLFPSQPEDDCALELWNLDYKKVVFEEEYNVQVVATLESVAVRV</sequence>
<dbReference type="InterPro" id="IPR003695">
    <property type="entry name" value="Ppx_GppA_N"/>
</dbReference>
<evidence type="ECO:0000313" key="5">
    <source>
        <dbReference type="EMBL" id="ACK69611.1"/>
    </source>
</evidence>
<dbReference type="SUPFAM" id="SSF53067">
    <property type="entry name" value="Actin-like ATPase domain"/>
    <property type="match status" value="2"/>
</dbReference>
<dbReference type="Gene3D" id="3.30.420.40">
    <property type="match status" value="1"/>
</dbReference>
<keyword evidence="6" id="KW-1185">Reference proteome</keyword>
<dbReference type="STRING" id="65393.PCC7424_1160"/>
<proteinExistence type="inferred from homology"/>
<dbReference type="RefSeq" id="WP_012598557.1">
    <property type="nucleotide sequence ID" value="NC_011729.1"/>
</dbReference>
<protein>
    <submittedName>
        <fullName evidence="5">Ppx/GppA phosphatase</fullName>
    </submittedName>
</protein>
<evidence type="ECO:0000313" key="6">
    <source>
        <dbReference type="Proteomes" id="UP000002384"/>
    </source>
</evidence>
<dbReference type="InterPro" id="IPR050273">
    <property type="entry name" value="GppA/Ppx_hydrolase"/>
</dbReference>
<evidence type="ECO:0000259" key="4">
    <source>
        <dbReference type="Pfam" id="PF21447"/>
    </source>
</evidence>
<feature type="domain" description="Ppx/GppA phosphatase C-terminal" evidence="4">
    <location>
        <begin position="349"/>
        <end position="527"/>
    </location>
</feature>
<reference evidence="6" key="1">
    <citation type="journal article" date="2011" name="MBio">
        <title>Novel metabolic attributes of the genus Cyanothece, comprising a group of unicellular nitrogen-fixing Cyanobacteria.</title>
        <authorList>
            <person name="Bandyopadhyay A."/>
            <person name="Elvitigala T."/>
            <person name="Welsh E."/>
            <person name="Stockel J."/>
            <person name="Liberton M."/>
            <person name="Min H."/>
            <person name="Sherman L.A."/>
            <person name="Pakrasi H.B."/>
        </authorList>
    </citation>
    <scope>NUCLEOTIDE SEQUENCE [LARGE SCALE GENOMIC DNA]</scope>
    <source>
        <strain evidence="6">PCC 7424</strain>
    </source>
</reference>
<accession>B7K743</accession>
<dbReference type="PIRSF" id="PIRSF001267">
    <property type="entry name" value="Pyrophosphatase_GppA_Ppx"/>
    <property type="match status" value="1"/>
</dbReference>
<dbReference type="FunFam" id="3.30.420.150:FF:000013">
    <property type="entry name" value="Exopolyphosphatase"/>
    <property type="match status" value="1"/>
</dbReference>
<evidence type="ECO:0000256" key="1">
    <source>
        <dbReference type="ARBA" id="ARBA00007125"/>
    </source>
</evidence>
<dbReference type="KEGG" id="cyc:PCC7424_1160"/>
<dbReference type="OrthoDB" id="9807195at2"/>
<evidence type="ECO:0000259" key="3">
    <source>
        <dbReference type="Pfam" id="PF02541"/>
    </source>
</evidence>
<dbReference type="eggNOG" id="COG0248">
    <property type="taxonomic scope" value="Bacteria"/>
</dbReference>
<comment type="similarity">
    <text evidence="1">Belongs to the GppA/Ppx family.</text>
</comment>
<dbReference type="GO" id="GO:0016462">
    <property type="term" value="F:pyrophosphatase activity"/>
    <property type="evidence" value="ECO:0007669"/>
    <property type="project" value="TreeGrafter"/>
</dbReference>
<dbReference type="Proteomes" id="UP000002384">
    <property type="component" value="Chromosome"/>
</dbReference>
<feature type="domain" description="Ppx/GppA phosphatase N-terminal" evidence="3">
    <location>
        <begin position="39"/>
        <end position="336"/>
    </location>
</feature>
<dbReference type="Pfam" id="PF21447">
    <property type="entry name" value="Ppx-GppA_III"/>
    <property type="match status" value="1"/>
</dbReference>
<dbReference type="AlphaFoldDB" id="B7K743"/>
<dbReference type="InterPro" id="IPR030673">
    <property type="entry name" value="PyroPPase_GppA_Ppx"/>
</dbReference>
<dbReference type="FunFam" id="1.10.3210.10:FF:000025">
    <property type="entry name" value="Exopolyphosphatase"/>
    <property type="match status" value="1"/>
</dbReference>
<dbReference type="Gene3D" id="1.10.3210.10">
    <property type="entry name" value="Hypothetical protein af1432"/>
    <property type="match status" value="1"/>
</dbReference>
<name>B7K743_GLOC7</name>
<organism evidence="5 6">
    <name type="scientific">Gloeothece citriformis (strain PCC 7424)</name>
    <name type="common">Cyanothece sp. (strain PCC 7424)</name>
    <dbReference type="NCBI Taxonomy" id="65393"/>
    <lineage>
        <taxon>Bacteria</taxon>
        <taxon>Bacillati</taxon>
        <taxon>Cyanobacteriota</taxon>
        <taxon>Cyanophyceae</taxon>
        <taxon>Oscillatoriophycideae</taxon>
        <taxon>Chroococcales</taxon>
        <taxon>Aphanothecaceae</taxon>
        <taxon>Gloeothece</taxon>
        <taxon>Gloeothece citriformis</taxon>
    </lineage>
</organism>